<organism evidence="1 2">
    <name type="scientific">Streptomyces mutabilis</name>
    <dbReference type="NCBI Taxonomy" id="67332"/>
    <lineage>
        <taxon>Bacteria</taxon>
        <taxon>Bacillati</taxon>
        <taxon>Actinomycetota</taxon>
        <taxon>Actinomycetes</taxon>
        <taxon>Kitasatosporales</taxon>
        <taxon>Streptomycetaceae</taxon>
        <taxon>Streptomyces</taxon>
    </lineage>
</organism>
<keyword evidence="2" id="KW-1185">Reference proteome</keyword>
<gene>
    <name evidence="1" type="ORF">FM21_06340</name>
</gene>
<dbReference type="EMBL" id="JNFQ01000001">
    <property type="protein sequence ID" value="KFG75731.1"/>
    <property type="molecule type" value="Genomic_DNA"/>
</dbReference>
<dbReference type="AlphaFoldDB" id="A0A086N3L3"/>
<dbReference type="RefSeq" id="WP_043373408.1">
    <property type="nucleotide sequence ID" value="NZ_KN039946.1"/>
</dbReference>
<reference evidence="1 2" key="1">
    <citation type="submission" date="2014-05" db="EMBL/GenBank/DDBJ databases">
        <title>Complete genome sequence of the Streptomyces mutabilis TRM45540.</title>
        <authorList>
            <person name="Luo X."/>
            <person name="Zhang L."/>
        </authorList>
    </citation>
    <scope>NUCLEOTIDE SEQUENCE [LARGE SCALE GENOMIC DNA]</scope>
    <source>
        <strain evidence="1 2">TRM45540</strain>
    </source>
</reference>
<dbReference type="STRING" id="1915400.FM21_06340"/>
<dbReference type="Proteomes" id="UP000029095">
    <property type="component" value="Unassembled WGS sequence"/>
</dbReference>
<evidence type="ECO:0000313" key="1">
    <source>
        <dbReference type="EMBL" id="KFG75731.1"/>
    </source>
</evidence>
<sequence>MGCSLGLYRFCDGESADFDMDVVRAVLSPVAVVSEGVTDGAAEYWIRAADGSEVEVSVTGGHISVTRPQAGAVWKVVIELADRLRAAILLPDGALLCREEMRGHLPEGMEDDAVLVPEITLAALERAAGPFTHPLT</sequence>
<evidence type="ECO:0000313" key="2">
    <source>
        <dbReference type="Proteomes" id="UP000029095"/>
    </source>
</evidence>
<comment type="caution">
    <text evidence="1">The sequence shown here is derived from an EMBL/GenBank/DDBJ whole genome shotgun (WGS) entry which is preliminary data.</text>
</comment>
<name>A0A086N3L3_9ACTN</name>
<dbReference type="HOGENOM" id="CLU_1915892_0_0_11"/>
<proteinExistence type="predicted"/>
<accession>A0A086N3L3</accession>
<protein>
    <submittedName>
        <fullName evidence="1">Uncharacterized protein</fullName>
    </submittedName>
</protein>